<evidence type="ECO:0000313" key="2">
    <source>
        <dbReference type="EMBL" id="PJA89678.1"/>
    </source>
</evidence>
<proteinExistence type="predicted"/>
<evidence type="ECO:0000256" key="1">
    <source>
        <dbReference type="SAM" id="MobiDB-lite"/>
    </source>
</evidence>
<sequence length="105" mass="12333">MRAFAREEEKMGYRKAKAKAKSMPKASRGVIRQVARRRQDADEVAIALFEAEELQREQEEEDKILLEEARLYWGGDDDYDDDENEEPSSFEEGSSAQFMSEEEWY</sequence>
<gene>
    <name evidence="2" type="ORF">CO137_02990</name>
</gene>
<feature type="compositionally biased region" description="Basic residues" evidence="1">
    <location>
        <begin position="13"/>
        <end position="22"/>
    </location>
</feature>
<feature type="compositionally biased region" description="Acidic residues" evidence="1">
    <location>
        <begin position="75"/>
        <end position="89"/>
    </location>
</feature>
<accession>A0A2M7Z6A8</accession>
<dbReference type="AlphaFoldDB" id="A0A2M7Z6A8"/>
<protein>
    <submittedName>
        <fullName evidence="2">Uncharacterized protein</fullName>
    </submittedName>
</protein>
<feature type="compositionally biased region" description="Basic and acidic residues" evidence="1">
    <location>
        <begin position="1"/>
        <end position="12"/>
    </location>
</feature>
<reference evidence="3" key="1">
    <citation type="submission" date="2017-09" db="EMBL/GenBank/DDBJ databases">
        <title>Depth-based differentiation of microbial function through sediment-hosted aquifers and enrichment of novel symbionts in the deep terrestrial subsurface.</title>
        <authorList>
            <person name="Probst A.J."/>
            <person name="Ladd B."/>
            <person name="Jarett J.K."/>
            <person name="Geller-Mcgrath D.E."/>
            <person name="Sieber C.M.K."/>
            <person name="Emerson J.B."/>
            <person name="Anantharaman K."/>
            <person name="Thomas B.C."/>
            <person name="Malmstrom R."/>
            <person name="Stieglmeier M."/>
            <person name="Klingl A."/>
            <person name="Woyke T."/>
            <person name="Ryan C.M."/>
            <person name="Banfield J.F."/>
        </authorList>
    </citation>
    <scope>NUCLEOTIDE SEQUENCE [LARGE SCALE GENOMIC DNA]</scope>
</reference>
<evidence type="ECO:0000313" key="3">
    <source>
        <dbReference type="Proteomes" id="UP000230843"/>
    </source>
</evidence>
<feature type="region of interest" description="Disordered" evidence="1">
    <location>
        <begin position="1"/>
        <end position="25"/>
    </location>
</feature>
<dbReference type="EMBL" id="PFVJ01000062">
    <property type="protein sequence ID" value="PJA89678.1"/>
    <property type="molecule type" value="Genomic_DNA"/>
</dbReference>
<feature type="region of interest" description="Disordered" evidence="1">
    <location>
        <begin position="74"/>
        <end position="105"/>
    </location>
</feature>
<dbReference type="Proteomes" id="UP000230843">
    <property type="component" value="Unassembled WGS sequence"/>
</dbReference>
<name>A0A2M7Z6A8_9BACT</name>
<organism evidence="2 3">
    <name type="scientific">Candidatus Magasanikbacteria bacterium CG_4_9_14_3_um_filter_32_9</name>
    <dbReference type="NCBI Taxonomy" id="1974644"/>
    <lineage>
        <taxon>Bacteria</taxon>
        <taxon>Candidatus Magasanikiibacteriota</taxon>
    </lineage>
</organism>
<comment type="caution">
    <text evidence="2">The sequence shown here is derived from an EMBL/GenBank/DDBJ whole genome shotgun (WGS) entry which is preliminary data.</text>
</comment>